<organism evidence="3 4">
    <name type="scientific">Pseudonocardia eucalypti</name>
    <dbReference type="NCBI Taxonomy" id="648755"/>
    <lineage>
        <taxon>Bacteria</taxon>
        <taxon>Bacillati</taxon>
        <taxon>Actinomycetota</taxon>
        <taxon>Actinomycetes</taxon>
        <taxon>Pseudonocardiales</taxon>
        <taxon>Pseudonocardiaceae</taxon>
        <taxon>Pseudonocardia</taxon>
    </lineage>
</organism>
<dbReference type="PANTHER" id="PTHR23026">
    <property type="entry name" value="NADPH NITROREDUCTASE"/>
    <property type="match status" value="1"/>
</dbReference>
<dbReference type="Proteomes" id="UP001428817">
    <property type="component" value="Unassembled WGS sequence"/>
</dbReference>
<sequence length="325" mass="35247">MNAALIDHRTVSGALELASRAPSIHNSQPWHWYLGERSVHLYADLNRWLPATDADGRDMLLSCGAALHHLRIALATCGLRARVHRFPNLDEPDHLASVELHAAKSPETDLGLAAAITARRTDRRPFGDWPVPDAFLDRLVAAAAGQGTQLRILDDADQHSRVLRAVHAAARAQAEVPGYDTELALWTARHASADGIPARNLPPEDARSVPFARPFRGGELSYRAQLPDGARLLLLGATSDDRLSQLRAGEALSAVLLEATDLGLATCPLSQPLEIGDTRRYLRDRVLGGQLSPQLLIRTGWAPSGSELPATPRRPVAETAEPLPF</sequence>
<accession>A0ABP9QIB6</accession>
<dbReference type="Gene3D" id="3.40.109.10">
    <property type="entry name" value="NADH Oxidase"/>
    <property type="match status" value="1"/>
</dbReference>
<evidence type="ECO:0000313" key="3">
    <source>
        <dbReference type="EMBL" id="GAA5162415.1"/>
    </source>
</evidence>
<keyword evidence="4" id="KW-1185">Reference proteome</keyword>
<evidence type="ECO:0000259" key="2">
    <source>
        <dbReference type="Pfam" id="PF00881"/>
    </source>
</evidence>
<dbReference type="InterPro" id="IPR050627">
    <property type="entry name" value="Nitroreductase/BluB"/>
</dbReference>
<dbReference type="NCBIfam" id="NF047509">
    <property type="entry name" value="Rv3131_FMN_oxido"/>
    <property type="match status" value="1"/>
</dbReference>
<dbReference type="SUPFAM" id="SSF55469">
    <property type="entry name" value="FMN-dependent nitroreductase-like"/>
    <property type="match status" value="2"/>
</dbReference>
<dbReference type="Pfam" id="PF00881">
    <property type="entry name" value="Nitroreductase"/>
    <property type="match status" value="1"/>
</dbReference>
<reference evidence="4" key="1">
    <citation type="journal article" date="2019" name="Int. J. Syst. Evol. Microbiol.">
        <title>The Global Catalogue of Microorganisms (GCM) 10K type strain sequencing project: providing services to taxonomists for standard genome sequencing and annotation.</title>
        <authorList>
            <consortium name="The Broad Institute Genomics Platform"/>
            <consortium name="The Broad Institute Genome Sequencing Center for Infectious Disease"/>
            <person name="Wu L."/>
            <person name="Ma J."/>
        </authorList>
    </citation>
    <scope>NUCLEOTIDE SEQUENCE [LARGE SCALE GENOMIC DNA]</scope>
    <source>
        <strain evidence="4">JCM 18303</strain>
    </source>
</reference>
<name>A0ABP9QIB6_9PSEU</name>
<dbReference type="EMBL" id="BAABJP010000026">
    <property type="protein sequence ID" value="GAA5162415.1"/>
    <property type="molecule type" value="Genomic_DNA"/>
</dbReference>
<gene>
    <name evidence="3" type="ORF">GCM10023321_47980</name>
</gene>
<dbReference type="InterPro" id="IPR000415">
    <property type="entry name" value="Nitroreductase-like"/>
</dbReference>
<dbReference type="InterPro" id="IPR029479">
    <property type="entry name" value="Nitroreductase"/>
</dbReference>
<evidence type="ECO:0000256" key="1">
    <source>
        <dbReference type="SAM" id="MobiDB-lite"/>
    </source>
</evidence>
<dbReference type="RefSeq" id="WP_185065899.1">
    <property type="nucleotide sequence ID" value="NZ_BAABJP010000026.1"/>
</dbReference>
<proteinExistence type="predicted"/>
<evidence type="ECO:0000313" key="4">
    <source>
        <dbReference type="Proteomes" id="UP001428817"/>
    </source>
</evidence>
<feature type="domain" description="Nitroreductase" evidence="2">
    <location>
        <begin position="116"/>
        <end position="275"/>
    </location>
</feature>
<protein>
    <submittedName>
        <fullName evidence="3">NAD(P)H nitroreductase</fullName>
    </submittedName>
</protein>
<dbReference type="PANTHER" id="PTHR23026:SF123">
    <property type="entry name" value="NAD(P)H NITROREDUCTASE RV3131-RELATED"/>
    <property type="match status" value="1"/>
</dbReference>
<comment type="caution">
    <text evidence="3">The sequence shown here is derived from an EMBL/GenBank/DDBJ whole genome shotgun (WGS) entry which is preliminary data.</text>
</comment>
<feature type="region of interest" description="Disordered" evidence="1">
    <location>
        <begin position="302"/>
        <end position="325"/>
    </location>
</feature>